<feature type="compositionally biased region" description="Basic and acidic residues" evidence="6">
    <location>
        <begin position="45"/>
        <end position="54"/>
    </location>
</feature>
<dbReference type="GO" id="GO:0008622">
    <property type="term" value="C:epsilon DNA polymerase complex"/>
    <property type="evidence" value="ECO:0007669"/>
    <property type="project" value="TreeGrafter"/>
</dbReference>
<evidence type="ECO:0000256" key="5">
    <source>
        <dbReference type="ARBA" id="ARBA00042096"/>
    </source>
</evidence>
<dbReference type="AlphaFoldDB" id="A0A9P7ML66"/>
<keyword evidence="2" id="KW-0235">DNA replication</keyword>
<dbReference type="GO" id="GO:0006272">
    <property type="term" value="P:leading strand elongation"/>
    <property type="evidence" value="ECO:0007669"/>
    <property type="project" value="TreeGrafter"/>
</dbReference>
<name>A0A9P7ML66_9HYPO</name>
<dbReference type="EMBL" id="SRPS01000363">
    <property type="protein sequence ID" value="KAG5958915.1"/>
    <property type="molecule type" value="Genomic_DNA"/>
</dbReference>
<comment type="subcellular location">
    <subcellularLocation>
        <location evidence="1">Nucleus</location>
    </subcellularLocation>
</comment>
<feature type="non-terminal residue" evidence="8">
    <location>
        <position position="144"/>
    </location>
</feature>
<evidence type="ECO:0000256" key="4">
    <source>
        <dbReference type="ARBA" id="ARBA00039775"/>
    </source>
</evidence>
<evidence type="ECO:0000256" key="3">
    <source>
        <dbReference type="ARBA" id="ARBA00023242"/>
    </source>
</evidence>
<evidence type="ECO:0000256" key="2">
    <source>
        <dbReference type="ARBA" id="ARBA00022705"/>
    </source>
</evidence>
<comment type="caution">
    <text evidence="8">The sequence shown here is derived from an EMBL/GenBank/DDBJ whole genome shotgun (WGS) entry which is preliminary data.</text>
</comment>
<dbReference type="SUPFAM" id="SSF47113">
    <property type="entry name" value="Histone-fold"/>
    <property type="match status" value="1"/>
</dbReference>
<reference evidence="8" key="1">
    <citation type="journal article" date="2020" name="bioRxiv">
        <title>Whole genome comparisons of ergot fungi reveals the divergence and evolution of species within the genus Claviceps are the result of varying mechanisms driving genome evolution and host range expansion.</title>
        <authorList>
            <person name="Wyka S.A."/>
            <person name="Mondo S.J."/>
            <person name="Liu M."/>
            <person name="Dettman J."/>
            <person name="Nalam V."/>
            <person name="Broders K.D."/>
        </authorList>
    </citation>
    <scope>NUCLEOTIDE SEQUENCE</scope>
    <source>
        <strain evidence="8">CCC 1102</strain>
    </source>
</reference>
<proteinExistence type="predicted"/>
<protein>
    <recommendedName>
        <fullName evidence="4">DNA polymerase epsilon subunit D</fullName>
    </recommendedName>
    <alternativeName>
        <fullName evidence="5">DNA polymerase II subunit D</fullName>
    </alternativeName>
</protein>
<dbReference type="OrthoDB" id="1707486at2759"/>
<dbReference type="GO" id="GO:0006974">
    <property type="term" value="P:DNA damage response"/>
    <property type="evidence" value="ECO:0007669"/>
    <property type="project" value="TreeGrafter"/>
</dbReference>
<evidence type="ECO:0000256" key="1">
    <source>
        <dbReference type="ARBA" id="ARBA00004123"/>
    </source>
</evidence>
<dbReference type="GO" id="GO:0008623">
    <property type="term" value="C:CHRAC"/>
    <property type="evidence" value="ECO:0007669"/>
    <property type="project" value="TreeGrafter"/>
</dbReference>
<dbReference type="InterPro" id="IPR003958">
    <property type="entry name" value="CBFA_NFYB_domain"/>
</dbReference>
<dbReference type="PANTHER" id="PTHR46172:SF1">
    <property type="entry name" value="DNA POLYMERASE EPSILON SUBUNIT 3"/>
    <property type="match status" value="1"/>
</dbReference>
<dbReference type="GO" id="GO:0031507">
    <property type="term" value="P:heterochromatin formation"/>
    <property type="evidence" value="ECO:0007669"/>
    <property type="project" value="TreeGrafter"/>
</dbReference>
<dbReference type="CDD" id="cd22928">
    <property type="entry name" value="HFD_POLE3_DPB4"/>
    <property type="match status" value="1"/>
</dbReference>
<dbReference type="PANTHER" id="PTHR46172">
    <property type="entry name" value="DNA POLYMERASE EPSILON SUBUNIT 3"/>
    <property type="match status" value="1"/>
</dbReference>
<evidence type="ECO:0000313" key="9">
    <source>
        <dbReference type="Proteomes" id="UP000784919"/>
    </source>
</evidence>
<dbReference type="Gene3D" id="1.10.20.10">
    <property type="entry name" value="Histone, subunit A"/>
    <property type="match status" value="1"/>
</dbReference>
<evidence type="ECO:0000256" key="6">
    <source>
        <dbReference type="SAM" id="MobiDB-lite"/>
    </source>
</evidence>
<dbReference type="GO" id="GO:0046982">
    <property type="term" value="F:protein heterodimerization activity"/>
    <property type="evidence" value="ECO:0007669"/>
    <property type="project" value="InterPro"/>
</dbReference>
<feature type="domain" description="Transcription factor CBF/NF-Y/archaeal histone" evidence="7">
    <location>
        <begin position="64"/>
        <end position="127"/>
    </location>
</feature>
<evidence type="ECO:0000259" key="7">
    <source>
        <dbReference type="Pfam" id="PF00808"/>
    </source>
</evidence>
<keyword evidence="3" id="KW-0539">Nucleus</keyword>
<dbReference type="InterPro" id="IPR009072">
    <property type="entry name" value="Histone-fold"/>
</dbReference>
<dbReference type="InterPro" id="IPR051377">
    <property type="entry name" value="DNA_Pol-Epsilon_Subunit"/>
</dbReference>
<evidence type="ECO:0000313" key="8">
    <source>
        <dbReference type="EMBL" id="KAG5958915.1"/>
    </source>
</evidence>
<sequence length="144" mass="15384">MPPRKSSDAAPLPARTRLVDKAPSASASVDGLPGSSESSGTGGSKEGREKEREREYVTIEDLALPKSIITRLAKGVLPPNAQIQATAALAMSKSATVFINYLAAHANERTINANKKTILPADVFQALDDIQFSFFKEPLEAEFA</sequence>
<dbReference type="Proteomes" id="UP000784919">
    <property type="component" value="Unassembled WGS sequence"/>
</dbReference>
<organism evidence="8 9">
    <name type="scientific">Claviceps arundinis</name>
    <dbReference type="NCBI Taxonomy" id="1623583"/>
    <lineage>
        <taxon>Eukaryota</taxon>
        <taxon>Fungi</taxon>
        <taxon>Dikarya</taxon>
        <taxon>Ascomycota</taxon>
        <taxon>Pezizomycotina</taxon>
        <taxon>Sordariomycetes</taxon>
        <taxon>Hypocreomycetidae</taxon>
        <taxon>Hypocreales</taxon>
        <taxon>Clavicipitaceae</taxon>
        <taxon>Claviceps</taxon>
    </lineage>
</organism>
<dbReference type="Pfam" id="PF00808">
    <property type="entry name" value="CBFD_NFYB_HMF"/>
    <property type="match status" value="1"/>
</dbReference>
<gene>
    <name evidence="8" type="ORF">E4U56_005250</name>
</gene>
<feature type="region of interest" description="Disordered" evidence="6">
    <location>
        <begin position="1"/>
        <end position="54"/>
    </location>
</feature>
<accession>A0A9P7ML66</accession>
<dbReference type="GO" id="GO:0031490">
    <property type="term" value="F:chromatin DNA binding"/>
    <property type="evidence" value="ECO:0007669"/>
    <property type="project" value="TreeGrafter"/>
</dbReference>